<dbReference type="Proteomes" id="UP000271241">
    <property type="component" value="Unassembled WGS sequence"/>
</dbReference>
<proteinExistence type="predicted"/>
<evidence type="ECO:0000256" key="1">
    <source>
        <dbReference type="SAM" id="MobiDB-lite"/>
    </source>
</evidence>
<dbReference type="EMBL" id="KZ993142">
    <property type="protein sequence ID" value="RKP05399.1"/>
    <property type="molecule type" value="Genomic_DNA"/>
</dbReference>
<dbReference type="InterPro" id="IPR001878">
    <property type="entry name" value="Znf_CCHC"/>
</dbReference>
<feature type="compositionally biased region" description="Low complexity" evidence="1">
    <location>
        <begin position="302"/>
        <end position="313"/>
    </location>
</feature>
<feature type="domain" description="CCHC-type" evidence="2">
    <location>
        <begin position="223"/>
        <end position="239"/>
    </location>
</feature>
<name>A0A4V1IVV7_9FUNG</name>
<dbReference type="SMART" id="SM00343">
    <property type="entry name" value="ZnF_C2HC"/>
    <property type="match status" value="1"/>
</dbReference>
<feature type="compositionally biased region" description="Low complexity" evidence="1">
    <location>
        <begin position="1"/>
        <end position="17"/>
    </location>
</feature>
<protein>
    <recommendedName>
        <fullName evidence="2">CCHC-type domain-containing protein</fullName>
    </recommendedName>
</protein>
<feature type="compositionally biased region" description="Basic residues" evidence="1">
    <location>
        <begin position="240"/>
        <end position="251"/>
    </location>
</feature>
<dbReference type="GO" id="GO:0008270">
    <property type="term" value="F:zinc ion binding"/>
    <property type="evidence" value="ECO:0007669"/>
    <property type="project" value="InterPro"/>
</dbReference>
<feature type="region of interest" description="Disordered" evidence="1">
    <location>
        <begin position="238"/>
        <end position="320"/>
    </location>
</feature>
<sequence length="332" mass="35782">MSNAAQAATPPSTAARAGSRQYAQAARGPAPGKPRYFTKSMLSDEEAPVKIFQTVQRNTLVFDFSSSEMEEKEICRVLRENYEKAAGVEIRSNGQALVSFKRDADLATIAMNGLTVGNRAVTISRTCSHSAKFFLVTIMDIPLCMTANEAADSLKKCLSAFGKLADLRLCFADEDRYFHTAKGYALFDLTASPNVEKKLTTLVKVPEEPDMNYMLSWKGAEKTCRYCKQTGHFLSTCPQRRGRGAGAKRRRQGEPTQPGNAEPSVEPRPATPQSASADNATQPPAPQAEQASEAALPSNPQSAAADDLPSSAPVTCGPPTARDLLAIHLTPP</sequence>
<dbReference type="AlphaFoldDB" id="A0A4V1IVV7"/>
<dbReference type="SUPFAM" id="SSF57756">
    <property type="entry name" value="Retrovirus zinc finger-like domains"/>
    <property type="match status" value="1"/>
</dbReference>
<evidence type="ECO:0000313" key="4">
    <source>
        <dbReference type="Proteomes" id="UP000271241"/>
    </source>
</evidence>
<feature type="region of interest" description="Disordered" evidence="1">
    <location>
        <begin position="1"/>
        <end position="34"/>
    </location>
</feature>
<dbReference type="Gene3D" id="4.10.60.10">
    <property type="entry name" value="Zinc finger, CCHC-type"/>
    <property type="match status" value="1"/>
</dbReference>
<dbReference type="GO" id="GO:0003676">
    <property type="term" value="F:nucleic acid binding"/>
    <property type="evidence" value="ECO:0007669"/>
    <property type="project" value="InterPro"/>
</dbReference>
<evidence type="ECO:0000259" key="2">
    <source>
        <dbReference type="SMART" id="SM00343"/>
    </source>
</evidence>
<dbReference type="InterPro" id="IPR036875">
    <property type="entry name" value="Znf_CCHC_sf"/>
</dbReference>
<gene>
    <name evidence="3" type="ORF">THASP1DRAFT_26096</name>
</gene>
<organism evidence="3 4">
    <name type="scientific">Thamnocephalis sphaerospora</name>
    <dbReference type="NCBI Taxonomy" id="78915"/>
    <lineage>
        <taxon>Eukaryota</taxon>
        <taxon>Fungi</taxon>
        <taxon>Fungi incertae sedis</taxon>
        <taxon>Zoopagomycota</taxon>
        <taxon>Zoopagomycotina</taxon>
        <taxon>Zoopagomycetes</taxon>
        <taxon>Zoopagales</taxon>
        <taxon>Sigmoideomycetaceae</taxon>
        <taxon>Thamnocephalis</taxon>
    </lineage>
</organism>
<keyword evidence="4" id="KW-1185">Reference proteome</keyword>
<reference evidence="4" key="1">
    <citation type="journal article" date="2018" name="Nat. Microbiol.">
        <title>Leveraging single-cell genomics to expand the fungal tree of life.</title>
        <authorList>
            <person name="Ahrendt S.R."/>
            <person name="Quandt C.A."/>
            <person name="Ciobanu D."/>
            <person name="Clum A."/>
            <person name="Salamov A."/>
            <person name="Andreopoulos B."/>
            <person name="Cheng J.F."/>
            <person name="Woyke T."/>
            <person name="Pelin A."/>
            <person name="Henrissat B."/>
            <person name="Reynolds N.K."/>
            <person name="Benny G.L."/>
            <person name="Smith M.E."/>
            <person name="James T.Y."/>
            <person name="Grigoriev I.V."/>
        </authorList>
    </citation>
    <scope>NUCLEOTIDE SEQUENCE [LARGE SCALE GENOMIC DNA]</scope>
    <source>
        <strain evidence="4">RSA 1356</strain>
    </source>
</reference>
<accession>A0A4V1IVV7</accession>
<evidence type="ECO:0000313" key="3">
    <source>
        <dbReference type="EMBL" id="RKP05399.1"/>
    </source>
</evidence>